<keyword evidence="10" id="KW-1185">Reference proteome</keyword>
<dbReference type="InterPro" id="IPR002401">
    <property type="entry name" value="Cyt_P450_E_grp-I"/>
</dbReference>
<feature type="binding site" description="axial binding residue" evidence="6">
    <location>
        <position position="489"/>
    </location>
    <ligand>
        <name>heme</name>
        <dbReference type="ChEBI" id="CHEBI:30413"/>
    </ligand>
    <ligandPart>
        <name>Fe</name>
        <dbReference type="ChEBI" id="CHEBI:18248"/>
    </ligandPart>
</feature>
<dbReference type="InterPro" id="IPR036396">
    <property type="entry name" value="Cyt_P450_sf"/>
</dbReference>
<dbReference type="InterPro" id="IPR001128">
    <property type="entry name" value="Cyt_P450"/>
</dbReference>
<dbReference type="Gene3D" id="1.10.630.10">
    <property type="entry name" value="Cytochrome P450"/>
    <property type="match status" value="1"/>
</dbReference>
<dbReference type="PRINTS" id="PR00463">
    <property type="entry name" value="EP450I"/>
</dbReference>
<keyword evidence="8" id="KW-0812">Transmembrane</keyword>
<evidence type="ECO:0000313" key="9">
    <source>
        <dbReference type="EMBL" id="KIA75912.1"/>
    </source>
</evidence>
<dbReference type="CDD" id="cd11059">
    <property type="entry name" value="CYP_fungal"/>
    <property type="match status" value="1"/>
</dbReference>
<keyword evidence="8" id="KW-0472">Membrane</keyword>
<dbReference type="InterPro" id="IPR017972">
    <property type="entry name" value="Cyt_P450_CS"/>
</dbReference>
<keyword evidence="6 7" id="KW-0349">Heme</keyword>
<reference evidence="9 10" key="1">
    <citation type="submission" date="2014-11" db="EMBL/GenBank/DDBJ databases">
        <title>Genomics derived discovery of secondary metabolites biosynthetic gene clusters in Aspergillus ustus.</title>
        <authorList>
            <person name="Pi B."/>
            <person name="Dai F."/>
            <person name="Song X."/>
            <person name="Zhu C."/>
            <person name="Li H."/>
            <person name="Yu D."/>
        </authorList>
    </citation>
    <scope>NUCLEOTIDE SEQUENCE [LARGE SCALE GENOMIC DNA]</scope>
    <source>
        <strain evidence="9 10">3.3904</strain>
    </source>
</reference>
<evidence type="ECO:0000256" key="4">
    <source>
        <dbReference type="ARBA" id="ARBA00023002"/>
    </source>
</evidence>
<accession>A0A0C1E2Z5</accession>
<evidence type="ECO:0000256" key="7">
    <source>
        <dbReference type="RuleBase" id="RU000461"/>
    </source>
</evidence>
<protein>
    <submittedName>
        <fullName evidence="9">Benzoate 4-monooxygenase cytochrome P450</fullName>
    </submittedName>
</protein>
<dbReference type="EMBL" id="JOMC01000026">
    <property type="protein sequence ID" value="KIA75912.1"/>
    <property type="molecule type" value="Genomic_DNA"/>
</dbReference>
<organism evidence="9 10">
    <name type="scientific">Aspergillus ustus</name>
    <dbReference type="NCBI Taxonomy" id="40382"/>
    <lineage>
        <taxon>Eukaryota</taxon>
        <taxon>Fungi</taxon>
        <taxon>Dikarya</taxon>
        <taxon>Ascomycota</taxon>
        <taxon>Pezizomycotina</taxon>
        <taxon>Eurotiomycetes</taxon>
        <taxon>Eurotiomycetidae</taxon>
        <taxon>Eurotiales</taxon>
        <taxon>Aspergillaceae</taxon>
        <taxon>Aspergillus</taxon>
        <taxon>Aspergillus subgen. Nidulantes</taxon>
    </lineage>
</organism>
<feature type="transmembrane region" description="Helical" evidence="8">
    <location>
        <begin position="6"/>
        <end position="25"/>
    </location>
</feature>
<evidence type="ECO:0000313" key="10">
    <source>
        <dbReference type="Proteomes" id="UP000053475"/>
    </source>
</evidence>
<comment type="similarity">
    <text evidence="2 7">Belongs to the cytochrome P450 family.</text>
</comment>
<evidence type="ECO:0000256" key="1">
    <source>
        <dbReference type="ARBA" id="ARBA00001971"/>
    </source>
</evidence>
<dbReference type="AlphaFoldDB" id="A0A0C1E2Z5"/>
<dbReference type="PRINTS" id="PR00385">
    <property type="entry name" value="P450"/>
</dbReference>
<dbReference type="PANTHER" id="PTHR24305:SF164">
    <property type="entry name" value="P450, PUTATIVE (EUROFUNG)-RELATED"/>
    <property type="match status" value="1"/>
</dbReference>
<keyword evidence="3 6" id="KW-0479">Metal-binding</keyword>
<sequence>MDSIAPTPAILAISILGLYVVVSIYKTLLHSPLASIPGPKSFALTKWRLAYEDYRGTRTRYMQTLHEKYGDAVRIGPREVSFNSLSALRSIYGAGTVFQRDSFYRMFDAYGRQVMFSFASSKDHRDRKKLLNHAYSKTAVLSPRNASMVEEKVQKFMGLIEREADHKSGTLEIFAALHCFSLDTITRFLYGNSTRSPSSRGATATLTSPQDRTLLLHDILDPDRRKLSWFTIHFPSLTNWLYSRTGIVERALTRLDVLPMRKPATYTGIRAHALKAAEEMHRSSTSSGSTKTLDASESIAERLLLAASAESSKKGGGQAMDHLDVAAECADHLLAGIDTTSDTLMWAIFALSQPENAIFQEKLRAEIVGALQLVATDEDEIENVNGIPISALAADKLPYLDAVIKETLRLFAPLPGTEPRAAETEQVVDGHRIPRGTVVSISPYTLHRNPTVFKSPDKFNPDRWVSSSGEEIAEMKRWFWAFSSGGRMCIGMHLAMAEMTTLLANLYKTYKTEIAPGFQGVSPGVTARYEVFYDEKFPRMEEHVCWVRFVKQ</sequence>
<dbReference type="GO" id="GO:0016705">
    <property type="term" value="F:oxidoreductase activity, acting on paired donors, with incorporation or reduction of molecular oxygen"/>
    <property type="evidence" value="ECO:0007669"/>
    <property type="project" value="InterPro"/>
</dbReference>
<keyword evidence="4 7" id="KW-0560">Oxidoreductase</keyword>
<keyword evidence="5 6" id="KW-0408">Iron</keyword>
<gene>
    <name evidence="9" type="ORF">HK57_00317</name>
</gene>
<evidence type="ECO:0000256" key="3">
    <source>
        <dbReference type="ARBA" id="ARBA00022723"/>
    </source>
</evidence>
<evidence type="ECO:0000256" key="6">
    <source>
        <dbReference type="PIRSR" id="PIRSR602401-1"/>
    </source>
</evidence>
<keyword evidence="8" id="KW-1133">Transmembrane helix</keyword>
<keyword evidence="7 9" id="KW-0503">Monooxygenase</keyword>
<dbReference type="Proteomes" id="UP000053475">
    <property type="component" value="Unassembled WGS sequence"/>
</dbReference>
<evidence type="ECO:0000256" key="2">
    <source>
        <dbReference type="ARBA" id="ARBA00010617"/>
    </source>
</evidence>
<dbReference type="GO" id="GO:0044550">
    <property type="term" value="P:secondary metabolite biosynthetic process"/>
    <property type="evidence" value="ECO:0007669"/>
    <property type="project" value="UniProtKB-ARBA"/>
</dbReference>
<evidence type="ECO:0000256" key="5">
    <source>
        <dbReference type="ARBA" id="ARBA00023004"/>
    </source>
</evidence>
<dbReference type="GO" id="GO:0020037">
    <property type="term" value="F:heme binding"/>
    <property type="evidence" value="ECO:0007669"/>
    <property type="project" value="InterPro"/>
</dbReference>
<dbReference type="InterPro" id="IPR050121">
    <property type="entry name" value="Cytochrome_P450_monoxygenase"/>
</dbReference>
<comment type="cofactor">
    <cofactor evidence="1 6">
        <name>heme</name>
        <dbReference type="ChEBI" id="CHEBI:30413"/>
    </cofactor>
</comment>
<comment type="caution">
    <text evidence="9">The sequence shown here is derived from an EMBL/GenBank/DDBJ whole genome shotgun (WGS) entry which is preliminary data.</text>
</comment>
<dbReference type="PROSITE" id="PS00086">
    <property type="entry name" value="CYTOCHROME_P450"/>
    <property type="match status" value="1"/>
</dbReference>
<dbReference type="Pfam" id="PF00067">
    <property type="entry name" value="p450"/>
    <property type="match status" value="1"/>
</dbReference>
<dbReference type="SUPFAM" id="SSF48264">
    <property type="entry name" value="Cytochrome P450"/>
    <property type="match status" value="1"/>
</dbReference>
<dbReference type="GO" id="GO:0005506">
    <property type="term" value="F:iron ion binding"/>
    <property type="evidence" value="ECO:0007669"/>
    <property type="project" value="InterPro"/>
</dbReference>
<dbReference type="GO" id="GO:0004497">
    <property type="term" value="F:monooxygenase activity"/>
    <property type="evidence" value="ECO:0007669"/>
    <property type="project" value="UniProtKB-KW"/>
</dbReference>
<name>A0A0C1E2Z5_ASPUT</name>
<evidence type="ECO:0000256" key="8">
    <source>
        <dbReference type="SAM" id="Phobius"/>
    </source>
</evidence>
<dbReference type="PANTHER" id="PTHR24305">
    <property type="entry name" value="CYTOCHROME P450"/>
    <property type="match status" value="1"/>
</dbReference>
<proteinExistence type="inferred from homology"/>